<dbReference type="InterPro" id="IPR053085">
    <property type="entry name" value="Jasmonate-induced_protein"/>
</dbReference>
<sequence length="231" mass="25724">MTANSTLLATQCAAVVAVPQRCQPTSRFATGYQQLRTNLVTTKTYKPTIRAAGALVSKPSQLHANLVPKRNKMVVFAYPETKTIEISTNGFPEFIECTINNESGKTLELDWSEPFLGSEEFVGIQDKVEENSSFQQQAASEGSDRCASGYVTYKIEDNLRWIIAWRNAMDERNKVYTEIISGAKTGSIDKLVRKSNDRSSFQKHDMYAADAEIDPTSSRPTVKAKLTIKPK</sequence>
<organism evidence="1 2">
    <name type="scientific">Gossypium gossypioides</name>
    <name type="common">Mexican cotton</name>
    <name type="synonym">Selera gossypioides</name>
    <dbReference type="NCBI Taxonomy" id="34282"/>
    <lineage>
        <taxon>Eukaryota</taxon>
        <taxon>Viridiplantae</taxon>
        <taxon>Streptophyta</taxon>
        <taxon>Embryophyta</taxon>
        <taxon>Tracheophyta</taxon>
        <taxon>Spermatophyta</taxon>
        <taxon>Magnoliopsida</taxon>
        <taxon>eudicotyledons</taxon>
        <taxon>Gunneridae</taxon>
        <taxon>Pentapetalae</taxon>
        <taxon>rosids</taxon>
        <taxon>malvids</taxon>
        <taxon>Malvales</taxon>
        <taxon>Malvaceae</taxon>
        <taxon>Malvoideae</taxon>
        <taxon>Gossypium</taxon>
    </lineage>
</organism>
<accession>A0A7J9CCV7</accession>
<dbReference type="OrthoDB" id="945715at2759"/>
<gene>
    <name evidence="1" type="ORF">Gogos_008863</name>
</gene>
<dbReference type="PANTHER" id="PTHR36482:SF8">
    <property type="match status" value="1"/>
</dbReference>
<keyword evidence="2" id="KW-1185">Reference proteome</keyword>
<feature type="non-terminal residue" evidence="1">
    <location>
        <position position="231"/>
    </location>
</feature>
<protein>
    <submittedName>
        <fullName evidence="1">Uncharacterized protein</fullName>
    </submittedName>
</protein>
<dbReference type="EMBL" id="JABEZY010000009">
    <property type="protein sequence ID" value="MBA0746332.1"/>
    <property type="molecule type" value="Genomic_DNA"/>
</dbReference>
<evidence type="ECO:0000313" key="1">
    <source>
        <dbReference type="EMBL" id="MBA0746332.1"/>
    </source>
</evidence>
<evidence type="ECO:0000313" key="2">
    <source>
        <dbReference type="Proteomes" id="UP000593579"/>
    </source>
</evidence>
<dbReference type="Proteomes" id="UP000593579">
    <property type="component" value="Unassembled WGS sequence"/>
</dbReference>
<comment type="caution">
    <text evidence="1">The sequence shown here is derived from an EMBL/GenBank/DDBJ whole genome shotgun (WGS) entry which is preliminary data.</text>
</comment>
<name>A0A7J9CCV7_GOSGO</name>
<dbReference type="PANTHER" id="PTHR36482">
    <property type="entry name" value="OSJNBA0024J22.15 PROTEIN"/>
    <property type="match status" value="1"/>
</dbReference>
<dbReference type="AlphaFoldDB" id="A0A7J9CCV7"/>
<reference evidence="1 2" key="1">
    <citation type="journal article" date="2019" name="Genome Biol. Evol.">
        <title>Insights into the evolution of the New World diploid cottons (Gossypium, subgenus Houzingenia) based on genome sequencing.</title>
        <authorList>
            <person name="Grover C.E."/>
            <person name="Arick M.A. 2nd"/>
            <person name="Thrash A."/>
            <person name="Conover J.L."/>
            <person name="Sanders W.S."/>
            <person name="Peterson D.G."/>
            <person name="Frelichowski J.E."/>
            <person name="Scheffler J.A."/>
            <person name="Scheffler B.E."/>
            <person name="Wendel J.F."/>
        </authorList>
    </citation>
    <scope>NUCLEOTIDE SEQUENCE [LARGE SCALE GENOMIC DNA]</scope>
    <source>
        <strain evidence="1">5</strain>
        <tissue evidence="1">Leaf</tissue>
    </source>
</reference>
<proteinExistence type="predicted"/>